<dbReference type="GeneID" id="25727435"/>
<accession>A0A0D2KQ25</accession>
<gene>
    <name evidence="2" type="ORF">MNEG_10288</name>
</gene>
<dbReference type="InterPro" id="IPR036063">
    <property type="entry name" value="Smr_dom_sf"/>
</dbReference>
<organism evidence="2 3">
    <name type="scientific">Monoraphidium neglectum</name>
    <dbReference type="NCBI Taxonomy" id="145388"/>
    <lineage>
        <taxon>Eukaryota</taxon>
        <taxon>Viridiplantae</taxon>
        <taxon>Chlorophyta</taxon>
        <taxon>core chlorophytes</taxon>
        <taxon>Chlorophyceae</taxon>
        <taxon>CS clade</taxon>
        <taxon>Sphaeropleales</taxon>
        <taxon>Selenastraceae</taxon>
        <taxon>Monoraphidium</taxon>
    </lineage>
</organism>
<dbReference type="Proteomes" id="UP000054498">
    <property type="component" value="Unassembled WGS sequence"/>
</dbReference>
<dbReference type="Gene3D" id="3.30.1370.110">
    <property type="match status" value="1"/>
</dbReference>
<evidence type="ECO:0000256" key="1">
    <source>
        <dbReference type="SAM" id="MobiDB-lite"/>
    </source>
</evidence>
<feature type="region of interest" description="Disordered" evidence="1">
    <location>
        <begin position="1"/>
        <end position="65"/>
    </location>
</feature>
<feature type="compositionally biased region" description="Polar residues" evidence="1">
    <location>
        <begin position="1"/>
        <end position="11"/>
    </location>
</feature>
<reference evidence="2 3" key="1">
    <citation type="journal article" date="2013" name="BMC Genomics">
        <title>Reconstruction of the lipid metabolism for the microalga Monoraphidium neglectum from its genome sequence reveals characteristics suitable for biofuel production.</title>
        <authorList>
            <person name="Bogen C."/>
            <person name="Al-Dilaimi A."/>
            <person name="Albersmeier A."/>
            <person name="Wichmann J."/>
            <person name="Grundmann M."/>
            <person name="Rupp O."/>
            <person name="Lauersen K.J."/>
            <person name="Blifernez-Klassen O."/>
            <person name="Kalinowski J."/>
            <person name="Goesmann A."/>
            <person name="Mussgnug J.H."/>
            <person name="Kruse O."/>
        </authorList>
    </citation>
    <scope>NUCLEOTIDE SEQUENCE [LARGE SCALE GENOMIC DNA]</scope>
    <source>
        <strain evidence="2 3">SAG 48.87</strain>
    </source>
</reference>
<evidence type="ECO:0000313" key="2">
    <source>
        <dbReference type="EMBL" id="KIY97673.1"/>
    </source>
</evidence>
<evidence type="ECO:0000313" key="3">
    <source>
        <dbReference type="Proteomes" id="UP000054498"/>
    </source>
</evidence>
<protein>
    <submittedName>
        <fullName evidence="2">Uncharacterized protein</fullName>
    </submittedName>
</protein>
<dbReference type="AlphaFoldDB" id="A0A0D2KQ25"/>
<dbReference type="RefSeq" id="XP_013896693.1">
    <property type="nucleotide sequence ID" value="XM_014041239.1"/>
</dbReference>
<name>A0A0D2KQ25_9CHLO</name>
<dbReference type="EMBL" id="KK102475">
    <property type="protein sequence ID" value="KIY97673.1"/>
    <property type="molecule type" value="Genomic_DNA"/>
</dbReference>
<sequence>MRSDSNAQHEQAGTGHPAGMLQTPQATGTAGALKRGPPDATPQNAAAPPSPKQQHVEDMQQAAPRAPRLILKFEGELDLRGQDVKGAIEALKGYIAGTQIIATTNGMVTKLMVVTGHRRHTRKEDGPVKNKAPLRRAVSLRISVQRGGHCRA</sequence>
<dbReference type="KEGG" id="mng:MNEG_10288"/>
<proteinExistence type="predicted"/>
<keyword evidence="3" id="KW-1185">Reference proteome</keyword>